<dbReference type="OrthoDB" id="8300214at2759"/>
<gene>
    <name evidence="2" type="ORF">Tsubulata_038640</name>
</gene>
<dbReference type="InterPro" id="IPR029063">
    <property type="entry name" value="SAM-dependent_MTases_sf"/>
</dbReference>
<reference evidence="2" key="2">
    <citation type="journal article" date="2023" name="Plants (Basel)">
        <title>Annotation of the Turnera subulata (Passifloraceae) Draft Genome Reveals the S-Locus Evolved after the Divergence of Turneroideae from Passifloroideae in a Stepwise Manner.</title>
        <authorList>
            <person name="Henning P.M."/>
            <person name="Roalson E.H."/>
            <person name="Mir W."/>
            <person name="McCubbin A.G."/>
            <person name="Shore J.S."/>
        </authorList>
    </citation>
    <scope>NUCLEOTIDE SEQUENCE</scope>
    <source>
        <strain evidence="2">F60SS</strain>
    </source>
</reference>
<dbReference type="AlphaFoldDB" id="A0A9Q0F8C8"/>
<reference evidence="2" key="1">
    <citation type="submission" date="2022-02" db="EMBL/GenBank/DDBJ databases">
        <authorList>
            <person name="Henning P.M."/>
            <person name="McCubbin A.G."/>
            <person name="Shore J.S."/>
        </authorList>
    </citation>
    <scope>NUCLEOTIDE SEQUENCE</scope>
    <source>
        <strain evidence="2">F60SS</strain>
        <tissue evidence="2">Leaves</tissue>
    </source>
</reference>
<keyword evidence="3" id="KW-1185">Reference proteome</keyword>
<protein>
    <recommendedName>
        <fullName evidence="1">Methyltransferase type 11 domain-containing protein</fullName>
    </recommendedName>
</protein>
<proteinExistence type="predicted"/>
<dbReference type="GO" id="GO:0008757">
    <property type="term" value="F:S-adenosylmethionine-dependent methyltransferase activity"/>
    <property type="evidence" value="ECO:0007669"/>
    <property type="project" value="InterPro"/>
</dbReference>
<feature type="domain" description="Methyltransferase type 11" evidence="1">
    <location>
        <begin position="74"/>
        <end position="122"/>
    </location>
</feature>
<dbReference type="EMBL" id="JAKUCV010006574">
    <property type="protein sequence ID" value="KAJ4826823.1"/>
    <property type="molecule type" value="Genomic_DNA"/>
</dbReference>
<dbReference type="InterPro" id="IPR013216">
    <property type="entry name" value="Methyltransf_11"/>
</dbReference>
<organism evidence="2 3">
    <name type="scientific">Turnera subulata</name>
    <dbReference type="NCBI Taxonomy" id="218843"/>
    <lineage>
        <taxon>Eukaryota</taxon>
        <taxon>Viridiplantae</taxon>
        <taxon>Streptophyta</taxon>
        <taxon>Embryophyta</taxon>
        <taxon>Tracheophyta</taxon>
        <taxon>Spermatophyta</taxon>
        <taxon>Magnoliopsida</taxon>
        <taxon>eudicotyledons</taxon>
        <taxon>Gunneridae</taxon>
        <taxon>Pentapetalae</taxon>
        <taxon>rosids</taxon>
        <taxon>fabids</taxon>
        <taxon>Malpighiales</taxon>
        <taxon>Passifloraceae</taxon>
        <taxon>Turnera</taxon>
    </lineage>
</organism>
<dbReference type="PANTHER" id="PTHR43591:SF81">
    <property type="entry name" value="MAGNESIUM PROTOPORPHYRIN IX METHYLTRANSFERASE, CHLOROPLASTIC-RELATED"/>
    <property type="match status" value="1"/>
</dbReference>
<dbReference type="Proteomes" id="UP001141552">
    <property type="component" value="Unassembled WGS sequence"/>
</dbReference>
<dbReference type="Gene3D" id="3.40.50.150">
    <property type="entry name" value="Vaccinia Virus protein VP39"/>
    <property type="match status" value="1"/>
</dbReference>
<dbReference type="Pfam" id="PF08241">
    <property type="entry name" value="Methyltransf_11"/>
    <property type="match status" value="1"/>
</dbReference>
<dbReference type="PANTHER" id="PTHR43591">
    <property type="entry name" value="METHYLTRANSFERASE"/>
    <property type="match status" value="1"/>
</dbReference>
<dbReference type="SUPFAM" id="SSF53335">
    <property type="entry name" value="S-adenosyl-L-methionine-dependent methyltransferases"/>
    <property type="match status" value="1"/>
</dbReference>
<evidence type="ECO:0000313" key="3">
    <source>
        <dbReference type="Proteomes" id="UP001141552"/>
    </source>
</evidence>
<evidence type="ECO:0000259" key="1">
    <source>
        <dbReference type="Pfam" id="PF08241"/>
    </source>
</evidence>
<comment type="caution">
    <text evidence="2">The sequence shown here is derived from an EMBL/GenBank/DDBJ whole genome shotgun (WGS) entry which is preliminary data.</text>
</comment>
<evidence type="ECO:0000313" key="2">
    <source>
        <dbReference type="EMBL" id="KAJ4826823.1"/>
    </source>
</evidence>
<accession>A0A9Q0F8C8</accession>
<name>A0A9Q0F8C8_9ROSI</name>
<sequence length="233" mass="26123">MEVVVETTATKEEVVQKKGIVEMYDEAANMWDELWGEHQHEGFYDTDSPVSGLKSDHKLAQTRMIQEALLFAGFSSDAIEQPFADGQFDLVWAMSCSEHVHDKRKFVSELVRVASPGGTIIIVSFFHRNLDSSEESLQPSEKERLEKIGELSFSKWCSAAELIKLLQAHYVEDIKTADRTPHVAPFATALVQSSSRPRVGPKTTKGANMTPLMVEGYEMGLIKYAIITCRKPQ</sequence>